<dbReference type="EMBL" id="AE013598">
    <property type="protein sequence ID" value="AAW74258.1"/>
    <property type="molecule type" value="Genomic_DNA"/>
</dbReference>
<evidence type="ECO:0000313" key="2">
    <source>
        <dbReference type="Proteomes" id="UP000006735"/>
    </source>
</evidence>
<dbReference type="HOGENOM" id="CLU_530953_0_0_6"/>
<accession>Q5H463</accession>
<dbReference type="SUPFAM" id="SSF51126">
    <property type="entry name" value="Pectin lyase-like"/>
    <property type="match status" value="2"/>
</dbReference>
<dbReference type="KEGG" id="xoo:XOO1004"/>
<evidence type="ECO:0008006" key="3">
    <source>
        <dbReference type="Google" id="ProtNLM"/>
    </source>
</evidence>
<dbReference type="InterPro" id="IPR059226">
    <property type="entry name" value="Choice_anch_Q_dom"/>
</dbReference>
<dbReference type="AlphaFoldDB" id="Q5H463"/>
<dbReference type="Proteomes" id="UP000006735">
    <property type="component" value="Chromosome"/>
</dbReference>
<dbReference type="InterPro" id="IPR011050">
    <property type="entry name" value="Pectin_lyase_fold/virulence"/>
</dbReference>
<name>Q5H463_XANOR</name>
<dbReference type="STRING" id="291331.XOO1004"/>
<proteinExistence type="predicted"/>
<evidence type="ECO:0000313" key="1">
    <source>
        <dbReference type="EMBL" id="AAW74258.1"/>
    </source>
</evidence>
<sequence>MMSPCSPLKVRANQDARCRDALHAASRVLAGLQHRLLAAGVRMREALCARATSLHRRAVFWNLRSNTNACDRAPCHALITSPAACNTRVIATVDLGCCQHALPTLPFSSRNITMRSTLHASVVTAGLCALVTTSAAIAAVPSVAQCLTPQPWAHSNAGVVVGNGTAASCTASALATAVAQGGYVTFNCGASAVSIAVNQTINISASTPTVIDGQGKITLDGGQVARIFQVQNGNALSVRNLKLQNGSSVQPASNTQYAPGTWGGGAIKVSYRGKLEVINSQFLSNRSSIGGGAIFAGSDADVTIVKSSFSKNTSWLGGALYTQLSRLTIVNSEFVGNQAINAPAGFPDADQFGNSGAIDTDGASLAGYLNAAAGGATLSVCGTVVRNNTAANSGGGATLWAYAPDTIDVRYSTFANNIAYGGPAGGARISLGFGDTTHSGTTITTPGIINVEETSFLSNRAEKSNAGALYMDCYGPSCNVSNSTFYGNYAKGVGAAIQHVGWQPSNGDQGKTTVRFNNVTFAENTPGSTLFGSGFDIRNSILYSKTERTFCNDQSNTGNNLIEYSAAGGLFYSCLTAGLVRATNPLLGAPAANGGPTLTQLPASNSPVLNLGSNCRTIDQRGVARDTAVCDAGAVEIK</sequence>
<protein>
    <recommendedName>
        <fullName evidence="3">Chlamydia polymorphic membrane family protein</fullName>
    </recommendedName>
</protein>
<gene>
    <name evidence="1" type="ordered locus">XOO1004</name>
</gene>
<reference evidence="1 2" key="1">
    <citation type="journal article" date="2005" name="Nucleic Acids Res.">
        <title>The genome sequence of Xanthomonas oryzae pathovar oryzae KACC10331, the bacterial blight pathogen of rice.</title>
        <authorList>
            <person name="Lee B.M."/>
            <person name="Park Y.J."/>
            <person name="Park D.S."/>
            <person name="Kang H.W."/>
            <person name="Kim J.G."/>
            <person name="Song E.S."/>
            <person name="Park I.C."/>
            <person name="Yoon U.H."/>
            <person name="Hahn J.H."/>
            <person name="Koo B.S."/>
            <person name="Lee G.B."/>
            <person name="Kim H."/>
            <person name="Park H.S."/>
            <person name="Yoon K.O."/>
            <person name="Kim J.H."/>
            <person name="Jung C.H."/>
            <person name="Koh N.H."/>
            <person name="Seo J.S."/>
            <person name="Go S.J."/>
        </authorList>
    </citation>
    <scope>NUCLEOTIDE SEQUENCE [LARGE SCALE GENOMIC DNA]</scope>
    <source>
        <strain evidence="2">KACC10331 / KXO85</strain>
    </source>
</reference>
<keyword evidence="2" id="KW-1185">Reference proteome</keyword>
<dbReference type="NCBIfam" id="NF041518">
    <property type="entry name" value="choice_anch_Q"/>
    <property type="match status" value="1"/>
</dbReference>
<organism evidence="1 2">
    <name type="scientific">Xanthomonas oryzae pv. oryzae (strain KACC10331 / KXO85)</name>
    <dbReference type="NCBI Taxonomy" id="291331"/>
    <lineage>
        <taxon>Bacteria</taxon>
        <taxon>Pseudomonadati</taxon>
        <taxon>Pseudomonadota</taxon>
        <taxon>Gammaproteobacteria</taxon>
        <taxon>Lysobacterales</taxon>
        <taxon>Lysobacteraceae</taxon>
        <taxon>Xanthomonas</taxon>
    </lineage>
</organism>